<feature type="transmembrane region" description="Helical" evidence="1">
    <location>
        <begin position="15"/>
        <end position="35"/>
    </location>
</feature>
<name>A0ABW1LFF6_9ACTN</name>
<sequence>MEQLNTFNSDDVGDGLTSIACAVGGIILIVIACVIEPRLALALSWLLALGGTCVAVASPARRPVAAGLAFAGAAPPFAIFLWFWVALSGGAFLG</sequence>
<feature type="transmembrane region" description="Helical" evidence="1">
    <location>
        <begin position="42"/>
        <end position="60"/>
    </location>
</feature>
<proteinExistence type="predicted"/>
<organism evidence="2 3">
    <name type="scientific">Nocardioides hankookensis</name>
    <dbReference type="NCBI Taxonomy" id="443157"/>
    <lineage>
        <taxon>Bacteria</taxon>
        <taxon>Bacillati</taxon>
        <taxon>Actinomycetota</taxon>
        <taxon>Actinomycetes</taxon>
        <taxon>Propionibacteriales</taxon>
        <taxon>Nocardioidaceae</taxon>
        <taxon>Nocardioides</taxon>
    </lineage>
</organism>
<dbReference type="RefSeq" id="WP_379150574.1">
    <property type="nucleotide sequence ID" value="NZ_JBHSRJ010000002.1"/>
</dbReference>
<feature type="transmembrane region" description="Helical" evidence="1">
    <location>
        <begin position="66"/>
        <end position="93"/>
    </location>
</feature>
<gene>
    <name evidence="2" type="ORF">ACFPYL_04000</name>
</gene>
<dbReference type="EMBL" id="JBHSRJ010000002">
    <property type="protein sequence ID" value="MFC6042219.1"/>
    <property type="molecule type" value="Genomic_DNA"/>
</dbReference>
<evidence type="ECO:0000256" key="1">
    <source>
        <dbReference type="SAM" id="Phobius"/>
    </source>
</evidence>
<reference evidence="3" key="1">
    <citation type="journal article" date="2019" name="Int. J. Syst. Evol. Microbiol.">
        <title>The Global Catalogue of Microorganisms (GCM) 10K type strain sequencing project: providing services to taxonomists for standard genome sequencing and annotation.</title>
        <authorList>
            <consortium name="The Broad Institute Genomics Platform"/>
            <consortium name="The Broad Institute Genome Sequencing Center for Infectious Disease"/>
            <person name="Wu L."/>
            <person name="Ma J."/>
        </authorList>
    </citation>
    <scope>NUCLEOTIDE SEQUENCE [LARGE SCALE GENOMIC DNA]</scope>
    <source>
        <strain evidence="3">CCUG 54522</strain>
    </source>
</reference>
<keyword evidence="1" id="KW-1133">Transmembrane helix</keyword>
<evidence type="ECO:0000313" key="2">
    <source>
        <dbReference type="EMBL" id="MFC6042219.1"/>
    </source>
</evidence>
<protein>
    <submittedName>
        <fullName evidence="2">Uncharacterized protein</fullName>
    </submittedName>
</protein>
<keyword evidence="1" id="KW-0472">Membrane</keyword>
<keyword evidence="3" id="KW-1185">Reference proteome</keyword>
<accession>A0ABW1LFF6</accession>
<comment type="caution">
    <text evidence="2">The sequence shown here is derived from an EMBL/GenBank/DDBJ whole genome shotgun (WGS) entry which is preliminary data.</text>
</comment>
<keyword evidence="1" id="KW-0812">Transmembrane</keyword>
<evidence type="ECO:0000313" key="3">
    <source>
        <dbReference type="Proteomes" id="UP001596135"/>
    </source>
</evidence>
<dbReference type="Proteomes" id="UP001596135">
    <property type="component" value="Unassembled WGS sequence"/>
</dbReference>